<organism evidence="1">
    <name type="scientific">candidate division WOR-3 bacterium</name>
    <dbReference type="NCBI Taxonomy" id="2052148"/>
    <lineage>
        <taxon>Bacteria</taxon>
        <taxon>Bacteria division WOR-3</taxon>
    </lineage>
</organism>
<protein>
    <submittedName>
        <fullName evidence="1">Omp28-related outer membrane protein</fullName>
    </submittedName>
</protein>
<sequence>MAVIEMHISPADSLYCAEAHARMYFYPPPYYSGGSWYYIVPWLWYDGDPHGGNIYSTWRSKIVAEMNRPAPFTCTMWGIYTPPNGVVYAKFRNDSTHTVTGRIRFVLTEDSIYYSAPNGDLWHNHVARDYLPDTSGTPVTLAPGESITVSRNFTIQSNWNANKCEIVAWIQSNIMLPDSTKDIWQGGMIKVSQLTYVEENNFQNSVFAGIKSIPNPCVKHTKFSFKLNKGELYRISIFDVTGRCIRDIMGYASGDNQVVEWNLKTNTGETLNSGVYLYRFESLMTNESGKIVIR</sequence>
<accession>A0A7V3RGN8</accession>
<dbReference type="Gene3D" id="2.60.40.10">
    <property type="entry name" value="Immunoglobulins"/>
    <property type="match status" value="1"/>
</dbReference>
<evidence type="ECO:0000313" key="1">
    <source>
        <dbReference type="EMBL" id="HGE77835.1"/>
    </source>
</evidence>
<dbReference type="NCBIfam" id="TIGR04183">
    <property type="entry name" value="Por_Secre_tail"/>
    <property type="match status" value="1"/>
</dbReference>
<dbReference type="InterPro" id="IPR013783">
    <property type="entry name" value="Ig-like_fold"/>
</dbReference>
<dbReference type="EMBL" id="DTOZ01000061">
    <property type="protein sequence ID" value="HGE77835.1"/>
    <property type="molecule type" value="Genomic_DNA"/>
</dbReference>
<dbReference type="Gene3D" id="2.60.40.4070">
    <property type="match status" value="1"/>
</dbReference>
<reference evidence="1" key="1">
    <citation type="journal article" date="2020" name="mSystems">
        <title>Genome- and Community-Level Interaction Insights into Carbon Utilization and Element Cycling Functions of Hydrothermarchaeota in Hydrothermal Sediment.</title>
        <authorList>
            <person name="Zhou Z."/>
            <person name="Liu Y."/>
            <person name="Xu W."/>
            <person name="Pan J."/>
            <person name="Luo Z.H."/>
            <person name="Li M."/>
        </authorList>
    </citation>
    <scope>NUCLEOTIDE SEQUENCE [LARGE SCALE GENOMIC DNA]</scope>
    <source>
        <strain evidence="1">SpSt-961</strain>
    </source>
</reference>
<comment type="caution">
    <text evidence="1">The sequence shown here is derived from an EMBL/GenBank/DDBJ whole genome shotgun (WGS) entry which is preliminary data.</text>
</comment>
<dbReference type="InterPro" id="IPR026444">
    <property type="entry name" value="Secre_tail"/>
</dbReference>
<dbReference type="AlphaFoldDB" id="A0A7V3RGN8"/>
<dbReference type="Pfam" id="PF11551">
    <property type="entry name" value="Omp28"/>
    <property type="match status" value="1"/>
</dbReference>
<name>A0A7V3RGN8_UNCW3</name>
<proteinExistence type="predicted"/>
<dbReference type="InterPro" id="IPR021615">
    <property type="entry name" value="Omp28"/>
</dbReference>
<gene>
    <name evidence="1" type="ORF">ENX68_02385</name>
</gene>